<evidence type="ECO:0000256" key="2">
    <source>
        <dbReference type="SAM" id="Coils"/>
    </source>
</evidence>
<dbReference type="PANTHER" id="PTHR22761:SF46">
    <property type="entry name" value="CHARGED MULTIVESICULAR BODY PROTEIN 7"/>
    <property type="match status" value="1"/>
</dbReference>
<dbReference type="GO" id="GO:0000815">
    <property type="term" value="C:ESCRT III complex"/>
    <property type="evidence" value="ECO:0007669"/>
    <property type="project" value="TreeGrafter"/>
</dbReference>
<dbReference type="Proteomes" id="UP000046393">
    <property type="component" value="Unplaced"/>
</dbReference>
<feature type="coiled-coil region" evidence="2">
    <location>
        <begin position="222"/>
        <end position="289"/>
    </location>
</feature>
<dbReference type="Gene3D" id="6.10.140.1230">
    <property type="match status" value="1"/>
</dbReference>
<protein>
    <submittedName>
        <fullName evidence="5">Charged multivesicular body protein 7</fullName>
    </submittedName>
</protein>
<sequence length="418" mass="47806">MAAKSYFPEVWSNDLQMAGLMSMVKLRDVNPVDYDRKITFWTDLIGKSCLAEKDCVISLEKLKKRFRRGDQIPGSLDVVLADMHKKGEILTVGEVRSKDQGWLQWGYSLMRSSLWSSQANISNVEYVHLPTAQAQARQILEFYQTEYVPEDDMPLEIVEYDEFKDACKHIVEDETSFHYALTELVRKGELTIGSSKTGEQILKFRDASVRGPIQWTESDASVHDMRRAMSKLEREIRRLEEKAKKAEQDARISLRSGDRNKAAHHLRAKKRALREVEAKDNQYQRLLEMIHQLGQTKQNKNILDAYKAGVDAFKSTLERQGVNPDQIDETLDSVSEAMSMANDIRDAISSGVPSDQNEELEAELESILNDNEYKQGDTEKFDIRLPSVPTDEISAKASGADREEVLFQRLKKLREVAQ</sequence>
<evidence type="ECO:0000313" key="4">
    <source>
        <dbReference type="Proteomes" id="UP000046393"/>
    </source>
</evidence>
<feature type="domain" description="CHMP7 winged helix" evidence="3">
    <location>
        <begin position="133"/>
        <end position="205"/>
    </location>
</feature>
<evidence type="ECO:0000259" key="3">
    <source>
        <dbReference type="Pfam" id="PF25239"/>
    </source>
</evidence>
<dbReference type="Pfam" id="PF25880">
    <property type="entry name" value="WHD_CHMP7_1st"/>
    <property type="match status" value="1"/>
</dbReference>
<name>A0A0N5ATD7_9BILA</name>
<dbReference type="GO" id="GO:0006900">
    <property type="term" value="P:vesicle budding from membrane"/>
    <property type="evidence" value="ECO:0007669"/>
    <property type="project" value="TreeGrafter"/>
</dbReference>
<dbReference type="Pfam" id="PF03357">
    <property type="entry name" value="Snf7"/>
    <property type="match status" value="1"/>
</dbReference>
<dbReference type="GO" id="GO:0005771">
    <property type="term" value="C:multivesicular body"/>
    <property type="evidence" value="ECO:0007669"/>
    <property type="project" value="TreeGrafter"/>
</dbReference>
<evidence type="ECO:0000256" key="1">
    <source>
        <dbReference type="ARBA" id="ARBA00006190"/>
    </source>
</evidence>
<reference evidence="5" key="1">
    <citation type="submission" date="2017-02" db="UniProtKB">
        <authorList>
            <consortium name="WormBaseParasite"/>
        </authorList>
    </citation>
    <scope>IDENTIFICATION</scope>
</reference>
<dbReference type="GO" id="GO:0009898">
    <property type="term" value="C:cytoplasmic side of plasma membrane"/>
    <property type="evidence" value="ECO:0007669"/>
    <property type="project" value="TreeGrafter"/>
</dbReference>
<dbReference type="STRING" id="451379.A0A0N5ATD7"/>
<keyword evidence="2" id="KW-0175">Coiled coil</keyword>
<keyword evidence="4" id="KW-1185">Reference proteome</keyword>
<dbReference type="AlphaFoldDB" id="A0A0N5ATD7"/>
<proteinExistence type="inferred from homology"/>
<dbReference type="InterPro" id="IPR005024">
    <property type="entry name" value="Snf7_fam"/>
</dbReference>
<dbReference type="InterPro" id="IPR057471">
    <property type="entry name" value="CHMP7_WHD"/>
</dbReference>
<dbReference type="Pfam" id="PF25239">
    <property type="entry name" value="WHD_CHMP7"/>
    <property type="match status" value="1"/>
</dbReference>
<dbReference type="WBParaSite" id="SMUV_0000809101-mRNA-1">
    <property type="protein sequence ID" value="SMUV_0000809101-mRNA-1"/>
    <property type="gene ID" value="SMUV_0000809101"/>
</dbReference>
<dbReference type="GO" id="GO:0032511">
    <property type="term" value="P:late endosome to vacuole transport via multivesicular body sorting pathway"/>
    <property type="evidence" value="ECO:0007669"/>
    <property type="project" value="TreeGrafter"/>
</dbReference>
<accession>A0A0N5ATD7</accession>
<organism evidence="4 5">
    <name type="scientific">Syphacia muris</name>
    <dbReference type="NCBI Taxonomy" id="451379"/>
    <lineage>
        <taxon>Eukaryota</taxon>
        <taxon>Metazoa</taxon>
        <taxon>Ecdysozoa</taxon>
        <taxon>Nematoda</taxon>
        <taxon>Chromadorea</taxon>
        <taxon>Rhabditida</taxon>
        <taxon>Spirurina</taxon>
        <taxon>Oxyuridomorpha</taxon>
        <taxon>Oxyuroidea</taxon>
        <taxon>Oxyuridae</taxon>
        <taxon>Syphacia</taxon>
    </lineage>
</organism>
<comment type="similarity">
    <text evidence="1">Belongs to the SNF7 family.</text>
</comment>
<dbReference type="PANTHER" id="PTHR22761">
    <property type="entry name" value="CHARGED MULTIVESICULAR BODY PROTEIN"/>
    <property type="match status" value="1"/>
</dbReference>
<evidence type="ECO:0000313" key="5">
    <source>
        <dbReference type="WBParaSite" id="SMUV_0000809101-mRNA-1"/>
    </source>
</evidence>